<comment type="caution">
    <text evidence="4">The sequence shown here is derived from an EMBL/GenBank/DDBJ whole genome shotgun (WGS) entry which is preliminary data.</text>
</comment>
<dbReference type="PRINTS" id="PR00455">
    <property type="entry name" value="HTHTETR"/>
</dbReference>
<proteinExistence type="predicted"/>
<protein>
    <submittedName>
        <fullName evidence="4">TetR/AcrR family transcriptional regulator</fullName>
    </submittedName>
</protein>
<accession>A0A949K4S6</accession>
<dbReference type="AlphaFoldDB" id="A0A949K4S6"/>
<dbReference type="SUPFAM" id="SSF46689">
    <property type="entry name" value="Homeodomain-like"/>
    <property type="match status" value="1"/>
</dbReference>
<organism evidence="4 5">
    <name type="scientific">Diplocloster agilis</name>
    <dbReference type="NCBI Taxonomy" id="2850323"/>
    <lineage>
        <taxon>Bacteria</taxon>
        <taxon>Bacillati</taxon>
        <taxon>Bacillota</taxon>
        <taxon>Clostridia</taxon>
        <taxon>Lachnospirales</taxon>
        <taxon>Lachnospiraceae</taxon>
        <taxon>Diplocloster</taxon>
    </lineage>
</organism>
<dbReference type="PROSITE" id="PS50977">
    <property type="entry name" value="HTH_TETR_2"/>
    <property type="match status" value="1"/>
</dbReference>
<reference evidence="4" key="1">
    <citation type="submission" date="2021-06" db="EMBL/GenBank/DDBJ databases">
        <title>Description of novel taxa of the family Lachnospiraceae.</title>
        <authorList>
            <person name="Chaplin A.V."/>
            <person name="Sokolova S.R."/>
            <person name="Pikina A.P."/>
            <person name="Korzhanova M."/>
            <person name="Belova V."/>
            <person name="Korostin D."/>
            <person name="Efimov B.A."/>
        </authorList>
    </citation>
    <scope>NUCLEOTIDE SEQUENCE</scope>
    <source>
        <strain evidence="4">ASD5720</strain>
    </source>
</reference>
<evidence type="ECO:0000259" key="3">
    <source>
        <dbReference type="PROSITE" id="PS50977"/>
    </source>
</evidence>
<dbReference type="InterPro" id="IPR009057">
    <property type="entry name" value="Homeodomain-like_sf"/>
</dbReference>
<name>A0A949K4S6_9FIRM</name>
<evidence type="ECO:0000256" key="1">
    <source>
        <dbReference type="ARBA" id="ARBA00023125"/>
    </source>
</evidence>
<dbReference type="Gene3D" id="1.10.357.10">
    <property type="entry name" value="Tetracycline Repressor, domain 2"/>
    <property type="match status" value="1"/>
</dbReference>
<keyword evidence="1 2" id="KW-0238">DNA-binding</keyword>
<evidence type="ECO:0000256" key="2">
    <source>
        <dbReference type="PROSITE-ProRule" id="PRU00335"/>
    </source>
</evidence>
<feature type="domain" description="HTH tetR-type" evidence="3">
    <location>
        <begin position="1"/>
        <end position="58"/>
    </location>
</feature>
<keyword evidence="5" id="KW-1185">Reference proteome</keyword>
<gene>
    <name evidence="4" type="ORF">KTH89_10205</name>
</gene>
<dbReference type="EMBL" id="JAHQCW010000014">
    <property type="protein sequence ID" value="MBU9736911.1"/>
    <property type="molecule type" value="Genomic_DNA"/>
</dbReference>
<dbReference type="RefSeq" id="WP_238721519.1">
    <property type="nucleotide sequence ID" value="NZ_JAHQCW010000014.1"/>
</dbReference>
<sequence>MKEKIIQASIESLRQEGLKFSIDTLADKLSISKKTIYKYFPDKETLALALYETYYADVKEQAKMLVISNPASSRFELLHLYFDSKTMIRKDIFNKYKLNKTICSYATEQNDALWEIVTASFDGQTSEADRKTLRIIVDGSFEKLCNARLDPNAVIERLVQLL</sequence>
<evidence type="ECO:0000313" key="5">
    <source>
        <dbReference type="Proteomes" id="UP000712157"/>
    </source>
</evidence>
<dbReference type="InterPro" id="IPR001647">
    <property type="entry name" value="HTH_TetR"/>
</dbReference>
<evidence type="ECO:0000313" key="4">
    <source>
        <dbReference type="EMBL" id="MBU9736911.1"/>
    </source>
</evidence>
<feature type="DNA-binding region" description="H-T-H motif" evidence="2">
    <location>
        <begin position="21"/>
        <end position="40"/>
    </location>
</feature>
<dbReference type="GO" id="GO:0003677">
    <property type="term" value="F:DNA binding"/>
    <property type="evidence" value="ECO:0007669"/>
    <property type="project" value="UniProtKB-UniRule"/>
</dbReference>
<dbReference type="Proteomes" id="UP000712157">
    <property type="component" value="Unassembled WGS sequence"/>
</dbReference>
<dbReference type="Pfam" id="PF00440">
    <property type="entry name" value="TetR_N"/>
    <property type="match status" value="1"/>
</dbReference>